<dbReference type="PANTHER" id="PTHR46880:SF5">
    <property type="entry name" value="DUF4371 DOMAIN-CONTAINING PROTEIN"/>
    <property type="match status" value="1"/>
</dbReference>
<evidence type="ECO:0000313" key="2">
    <source>
        <dbReference type="Proteomes" id="UP001152795"/>
    </source>
</evidence>
<proteinExistence type="predicted"/>
<name>A0A7D9LWP7_PARCT</name>
<protein>
    <submittedName>
        <fullName evidence="1">Uncharacterized protein</fullName>
    </submittedName>
</protein>
<reference evidence="1" key="1">
    <citation type="submission" date="2020-04" db="EMBL/GenBank/DDBJ databases">
        <authorList>
            <person name="Alioto T."/>
            <person name="Alioto T."/>
            <person name="Gomez Garrido J."/>
        </authorList>
    </citation>
    <scope>NUCLEOTIDE SEQUENCE</scope>
    <source>
        <strain evidence="1">A484AB</strain>
    </source>
</reference>
<sequence length="125" mass="14131">MGVHAGLGAKVCETAPWLVLVHCFNHRIELAIKDAFDASAFSKIDQMLRVLHSLYNASPKRYRELKQLAEAWETSILKPTKATGTRWIEHKVNAMKIALEHYGAFLSHIESLSQTDSNPVKRAEF</sequence>
<accession>A0A7D9LWP7</accession>
<comment type="caution">
    <text evidence="1">The sequence shown here is derived from an EMBL/GenBank/DDBJ whole genome shotgun (WGS) entry which is preliminary data.</text>
</comment>
<evidence type="ECO:0000313" key="1">
    <source>
        <dbReference type="EMBL" id="CAB4039656.1"/>
    </source>
</evidence>
<dbReference type="Proteomes" id="UP001152795">
    <property type="component" value="Unassembled WGS sequence"/>
</dbReference>
<keyword evidence="2" id="KW-1185">Reference proteome</keyword>
<dbReference type="AlphaFoldDB" id="A0A7D9LWP7"/>
<dbReference type="OrthoDB" id="5978803at2759"/>
<dbReference type="PANTHER" id="PTHR46880">
    <property type="entry name" value="RAS-ASSOCIATING DOMAIN-CONTAINING PROTEIN"/>
    <property type="match status" value="1"/>
</dbReference>
<organism evidence="1 2">
    <name type="scientific">Paramuricea clavata</name>
    <name type="common">Red gorgonian</name>
    <name type="synonym">Violescent sea-whip</name>
    <dbReference type="NCBI Taxonomy" id="317549"/>
    <lineage>
        <taxon>Eukaryota</taxon>
        <taxon>Metazoa</taxon>
        <taxon>Cnidaria</taxon>
        <taxon>Anthozoa</taxon>
        <taxon>Octocorallia</taxon>
        <taxon>Malacalcyonacea</taxon>
        <taxon>Plexauridae</taxon>
        <taxon>Paramuricea</taxon>
    </lineage>
</organism>
<gene>
    <name evidence="1" type="ORF">PACLA_8A053754</name>
</gene>
<dbReference type="EMBL" id="CACRXK020025696">
    <property type="protein sequence ID" value="CAB4039656.1"/>
    <property type="molecule type" value="Genomic_DNA"/>
</dbReference>